<evidence type="ECO:0000256" key="5">
    <source>
        <dbReference type="ARBA" id="ARBA00007383"/>
    </source>
</evidence>
<evidence type="ECO:0000256" key="7">
    <source>
        <dbReference type="ARBA" id="ARBA00019179"/>
    </source>
</evidence>
<dbReference type="EMBL" id="DTOZ01000037">
    <property type="protein sequence ID" value="HGE77575.1"/>
    <property type="molecule type" value="Genomic_DNA"/>
</dbReference>
<evidence type="ECO:0000313" key="18">
    <source>
        <dbReference type="EMBL" id="HGE77575.1"/>
    </source>
</evidence>
<keyword evidence="10 14" id="KW-0479">Metal-binding</keyword>
<evidence type="ECO:0000256" key="1">
    <source>
        <dbReference type="ARBA" id="ARBA00000077"/>
    </source>
</evidence>
<comment type="cofactor">
    <cofactor evidence="2">
        <name>Mg(2+)</name>
        <dbReference type="ChEBI" id="CHEBI:18420"/>
    </cofactor>
</comment>
<dbReference type="FunFam" id="3.30.420.10:FF:000006">
    <property type="entry name" value="Ribonuclease HII"/>
    <property type="match status" value="1"/>
</dbReference>
<comment type="similarity">
    <text evidence="5 14 16">Belongs to the RNase HII family.</text>
</comment>
<evidence type="ECO:0000259" key="17">
    <source>
        <dbReference type="PROSITE" id="PS51975"/>
    </source>
</evidence>
<sequence>MKKRSQKKRKKKELKQIIDKELWDKYEFIAGCDEAGRGPLAGPVVAAAVILPKDFYHPEIDDSKKLTPRKREELFEVIKESAISYSFGIVSVEVIDRINIFEATKMAMREAIKGLSLEPQIVLIDAIQIDDLPIKQYPIVKGDTLSINIASASILAKVKRDSIMLEYHKKYPMYGFDKHKGYPTVYHRECIKKFGPCPIHRRSFRLIYKDV</sequence>
<evidence type="ECO:0000256" key="2">
    <source>
        <dbReference type="ARBA" id="ARBA00001946"/>
    </source>
</evidence>
<dbReference type="InterPro" id="IPR024567">
    <property type="entry name" value="RNase_HII/HIII_dom"/>
</dbReference>
<evidence type="ECO:0000256" key="16">
    <source>
        <dbReference type="RuleBase" id="RU003515"/>
    </source>
</evidence>
<dbReference type="AlphaFoldDB" id="A0A7V3VU17"/>
<comment type="caution">
    <text evidence="18">The sequence shown here is derived from an EMBL/GenBank/DDBJ whole genome shotgun (WGS) entry which is preliminary data.</text>
</comment>
<evidence type="ECO:0000256" key="3">
    <source>
        <dbReference type="ARBA" id="ARBA00004065"/>
    </source>
</evidence>
<dbReference type="GO" id="GO:0032299">
    <property type="term" value="C:ribonuclease H2 complex"/>
    <property type="evidence" value="ECO:0007669"/>
    <property type="project" value="TreeGrafter"/>
</dbReference>
<dbReference type="GO" id="GO:0005737">
    <property type="term" value="C:cytoplasm"/>
    <property type="evidence" value="ECO:0007669"/>
    <property type="project" value="UniProtKB-SubCell"/>
</dbReference>
<dbReference type="CDD" id="cd07182">
    <property type="entry name" value="RNase_HII_bacteria_HII_like"/>
    <property type="match status" value="1"/>
</dbReference>
<dbReference type="EC" id="3.1.26.4" evidence="6 14"/>
<dbReference type="GO" id="GO:0003723">
    <property type="term" value="F:RNA binding"/>
    <property type="evidence" value="ECO:0007669"/>
    <property type="project" value="UniProtKB-UniRule"/>
</dbReference>
<dbReference type="GO" id="GO:0006298">
    <property type="term" value="P:mismatch repair"/>
    <property type="evidence" value="ECO:0007669"/>
    <property type="project" value="TreeGrafter"/>
</dbReference>
<evidence type="ECO:0000256" key="4">
    <source>
        <dbReference type="ARBA" id="ARBA00004496"/>
    </source>
</evidence>
<evidence type="ECO:0000256" key="14">
    <source>
        <dbReference type="HAMAP-Rule" id="MF_00052"/>
    </source>
</evidence>
<protein>
    <recommendedName>
        <fullName evidence="7 14">Ribonuclease HII</fullName>
        <shortName evidence="14">RNase HII</shortName>
        <ecNumber evidence="6 14">3.1.26.4</ecNumber>
    </recommendedName>
</protein>
<feature type="binding site" evidence="14 15">
    <location>
        <position position="34"/>
    </location>
    <ligand>
        <name>a divalent metal cation</name>
        <dbReference type="ChEBI" id="CHEBI:60240"/>
    </ligand>
</feature>
<dbReference type="InterPro" id="IPR036397">
    <property type="entry name" value="RNaseH_sf"/>
</dbReference>
<gene>
    <name evidence="14" type="primary">rnhB</name>
    <name evidence="18" type="ORF">ENX68_01065</name>
</gene>
<reference evidence="18" key="1">
    <citation type="journal article" date="2020" name="mSystems">
        <title>Genome- and Community-Level Interaction Insights into Carbon Utilization and Element Cycling Functions of Hydrothermarchaeota in Hydrothermal Sediment.</title>
        <authorList>
            <person name="Zhou Z."/>
            <person name="Liu Y."/>
            <person name="Xu W."/>
            <person name="Pan J."/>
            <person name="Luo Z.H."/>
            <person name="Li M."/>
        </authorList>
    </citation>
    <scope>NUCLEOTIDE SEQUENCE [LARGE SCALE GENOMIC DNA]</scope>
    <source>
        <strain evidence="18">SpSt-961</strain>
    </source>
</reference>
<dbReference type="GO" id="GO:0043137">
    <property type="term" value="P:DNA replication, removal of RNA primer"/>
    <property type="evidence" value="ECO:0007669"/>
    <property type="project" value="TreeGrafter"/>
</dbReference>
<evidence type="ECO:0000256" key="15">
    <source>
        <dbReference type="PROSITE-ProRule" id="PRU01319"/>
    </source>
</evidence>
<keyword evidence="8 14" id="KW-0963">Cytoplasm</keyword>
<dbReference type="PANTHER" id="PTHR10954:SF18">
    <property type="entry name" value="RIBONUCLEASE HII"/>
    <property type="match status" value="1"/>
</dbReference>
<accession>A0A7V3VU17</accession>
<keyword evidence="9 14" id="KW-0540">Nuclease</keyword>
<keyword evidence="11 14" id="KW-0255">Endonuclease</keyword>
<dbReference type="GO" id="GO:0030145">
    <property type="term" value="F:manganese ion binding"/>
    <property type="evidence" value="ECO:0007669"/>
    <property type="project" value="UniProtKB-UniRule"/>
</dbReference>
<evidence type="ECO:0000256" key="12">
    <source>
        <dbReference type="ARBA" id="ARBA00022801"/>
    </source>
</evidence>
<dbReference type="NCBIfam" id="NF000594">
    <property type="entry name" value="PRK00015.1-1"/>
    <property type="match status" value="1"/>
</dbReference>
<dbReference type="Pfam" id="PF01351">
    <property type="entry name" value="RNase_HII"/>
    <property type="match status" value="1"/>
</dbReference>
<comment type="cofactor">
    <cofactor evidence="14 15">
        <name>Mn(2+)</name>
        <dbReference type="ChEBI" id="CHEBI:29035"/>
    </cofactor>
    <cofactor evidence="14 15">
        <name>Mg(2+)</name>
        <dbReference type="ChEBI" id="CHEBI:18420"/>
    </cofactor>
    <text evidence="14 15">Manganese or magnesium. Binds 1 divalent metal ion per monomer in the absence of substrate. May bind a second metal ion after substrate binding.</text>
</comment>
<dbReference type="PANTHER" id="PTHR10954">
    <property type="entry name" value="RIBONUCLEASE H2 SUBUNIT A"/>
    <property type="match status" value="1"/>
</dbReference>
<evidence type="ECO:0000256" key="8">
    <source>
        <dbReference type="ARBA" id="ARBA00022490"/>
    </source>
</evidence>
<keyword evidence="12 14" id="KW-0378">Hydrolase</keyword>
<comment type="function">
    <text evidence="3 14 16">Endonuclease that specifically degrades the RNA of RNA-DNA hybrids.</text>
</comment>
<dbReference type="Gene3D" id="3.30.420.10">
    <property type="entry name" value="Ribonuclease H-like superfamily/Ribonuclease H"/>
    <property type="match status" value="1"/>
</dbReference>
<dbReference type="NCBIfam" id="NF000595">
    <property type="entry name" value="PRK00015.1-3"/>
    <property type="match status" value="1"/>
</dbReference>
<evidence type="ECO:0000256" key="6">
    <source>
        <dbReference type="ARBA" id="ARBA00012180"/>
    </source>
</evidence>
<proteinExistence type="inferred from homology"/>
<dbReference type="InterPro" id="IPR001352">
    <property type="entry name" value="RNase_HII/HIII"/>
</dbReference>
<feature type="binding site" evidence="14 15">
    <location>
        <position position="125"/>
    </location>
    <ligand>
        <name>a divalent metal cation</name>
        <dbReference type="ChEBI" id="CHEBI:60240"/>
    </ligand>
</feature>
<dbReference type="InterPro" id="IPR022898">
    <property type="entry name" value="RNase_HII"/>
</dbReference>
<feature type="domain" description="RNase H type-2" evidence="17">
    <location>
        <begin position="27"/>
        <end position="211"/>
    </location>
</feature>
<keyword evidence="13 14" id="KW-0464">Manganese</keyword>
<comment type="catalytic activity">
    <reaction evidence="1 14 15 16">
        <text>Endonucleolytic cleavage to 5'-phosphomonoester.</text>
        <dbReference type="EC" id="3.1.26.4"/>
    </reaction>
</comment>
<evidence type="ECO:0000256" key="13">
    <source>
        <dbReference type="ARBA" id="ARBA00023211"/>
    </source>
</evidence>
<organism evidence="18">
    <name type="scientific">candidate division WOR-3 bacterium</name>
    <dbReference type="NCBI Taxonomy" id="2052148"/>
    <lineage>
        <taxon>Bacteria</taxon>
        <taxon>Bacteria division WOR-3</taxon>
    </lineage>
</organism>
<dbReference type="InterPro" id="IPR012337">
    <property type="entry name" value="RNaseH-like_sf"/>
</dbReference>
<comment type="subcellular location">
    <subcellularLocation>
        <location evidence="4 14">Cytoplasm</location>
    </subcellularLocation>
</comment>
<dbReference type="HAMAP" id="MF_00052_B">
    <property type="entry name" value="RNase_HII_B"/>
    <property type="match status" value="1"/>
</dbReference>
<name>A0A7V3VU17_UNCW3</name>
<dbReference type="PROSITE" id="PS51975">
    <property type="entry name" value="RNASE_H_2"/>
    <property type="match status" value="1"/>
</dbReference>
<dbReference type="SUPFAM" id="SSF53098">
    <property type="entry name" value="Ribonuclease H-like"/>
    <property type="match status" value="1"/>
</dbReference>
<dbReference type="GO" id="GO:0004523">
    <property type="term" value="F:RNA-DNA hybrid ribonuclease activity"/>
    <property type="evidence" value="ECO:0007669"/>
    <property type="project" value="UniProtKB-UniRule"/>
</dbReference>
<evidence type="ECO:0000256" key="11">
    <source>
        <dbReference type="ARBA" id="ARBA00022759"/>
    </source>
</evidence>
<feature type="binding site" evidence="14 15">
    <location>
        <position position="33"/>
    </location>
    <ligand>
        <name>a divalent metal cation</name>
        <dbReference type="ChEBI" id="CHEBI:60240"/>
    </ligand>
</feature>
<evidence type="ECO:0000256" key="9">
    <source>
        <dbReference type="ARBA" id="ARBA00022722"/>
    </source>
</evidence>
<evidence type="ECO:0000256" key="10">
    <source>
        <dbReference type="ARBA" id="ARBA00022723"/>
    </source>
</evidence>